<feature type="transmembrane region" description="Helical" evidence="1">
    <location>
        <begin position="261"/>
        <end position="281"/>
    </location>
</feature>
<feature type="transmembrane region" description="Helical" evidence="1">
    <location>
        <begin position="23"/>
        <end position="44"/>
    </location>
</feature>
<name>A0A3E2BLA0_9BACT</name>
<gene>
    <name evidence="2" type="ORF">OP8BY_0276</name>
</gene>
<evidence type="ECO:0000256" key="1">
    <source>
        <dbReference type="SAM" id="Phobius"/>
    </source>
</evidence>
<dbReference type="Proteomes" id="UP000257323">
    <property type="component" value="Unassembled WGS sequence"/>
</dbReference>
<feature type="transmembrane region" description="Helical" evidence="1">
    <location>
        <begin position="200"/>
        <end position="219"/>
    </location>
</feature>
<keyword evidence="1" id="KW-0472">Membrane</keyword>
<proteinExistence type="predicted"/>
<dbReference type="AlphaFoldDB" id="A0A3E2BLA0"/>
<keyword evidence="1" id="KW-1133">Transmembrane helix</keyword>
<evidence type="ECO:0000313" key="3">
    <source>
        <dbReference type="Proteomes" id="UP000257323"/>
    </source>
</evidence>
<sequence>MEKEETIEPEIESRKKYFFSNPIVSFISLIVGILAIVVSIFLYLMGIKKRELTYSCYPIKTPIVQANKLTPLEVSYKGYKILKDVTAVQIAIWNKGNLPILSSDIIEDIVIQTIPTTRILEASIQKCSRDIIKFKISEEYLEKGKIPVSWKILEHNDGALIQVIIEGGTDTELTLSGAIIGQSAVNMQVTKQINHRGKELIFLGILLIIFSIFACYLAIKFRKKPSLKVSNAKYGEDTSGNILIIIDRIEKRTRFKQSKNMFIVSFIYFVLGLALLMIYIFSFSRKFPPFGF</sequence>
<comment type="caution">
    <text evidence="2">The sequence shown here is derived from an EMBL/GenBank/DDBJ whole genome shotgun (WGS) entry which is preliminary data.</text>
</comment>
<keyword evidence="1" id="KW-0812">Transmembrane</keyword>
<evidence type="ECO:0000313" key="2">
    <source>
        <dbReference type="EMBL" id="RFT15386.1"/>
    </source>
</evidence>
<dbReference type="EMBL" id="QUAH01000009">
    <property type="protein sequence ID" value="RFT15386.1"/>
    <property type="molecule type" value="Genomic_DNA"/>
</dbReference>
<protein>
    <submittedName>
        <fullName evidence="2">Uncharacterized protein</fullName>
    </submittedName>
</protein>
<reference evidence="2 3" key="1">
    <citation type="submission" date="2018-08" db="EMBL/GenBank/DDBJ databases">
        <title>Genome analysis of the thermophilic bacterium of the candidate phylum Aminicenantes from deep subsurface aquifer revealed its physiology and ecological role.</title>
        <authorList>
            <person name="Kadnikov V.V."/>
            <person name="Mardanov A.V."/>
            <person name="Beletsky A.V."/>
            <person name="Karnachuk O.V."/>
            <person name="Ravin N.V."/>
        </authorList>
    </citation>
    <scope>NUCLEOTIDE SEQUENCE [LARGE SCALE GENOMIC DNA]</scope>
    <source>
        <strain evidence="2">BY38</strain>
    </source>
</reference>
<accession>A0A3E2BLA0</accession>
<organism evidence="2 3">
    <name type="scientific">Candidatus Saccharicenans subterraneus</name>
    <dbReference type="NCBI Taxonomy" id="2508984"/>
    <lineage>
        <taxon>Bacteria</taxon>
        <taxon>Candidatus Aminicenantota</taxon>
        <taxon>Candidatus Aminicenantia</taxon>
        <taxon>Candidatus Aminicenantales</taxon>
        <taxon>Candidatus Saccharicenantaceae</taxon>
        <taxon>Candidatus Saccharicenans</taxon>
    </lineage>
</organism>